<keyword evidence="3 11" id="KW-0378">Hydrolase</keyword>
<proteinExistence type="inferred from homology"/>
<keyword evidence="12" id="KW-1185">Reference proteome</keyword>
<evidence type="ECO:0000256" key="9">
    <source>
        <dbReference type="RuleBase" id="RU004016"/>
    </source>
</evidence>
<dbReference type="InterPro" id="IPR018044">
    <property type="entry name" value="Peptidase_S11"/>
</dbReference>
<dbReference type="InterPro" id="IPR001967">
    <property type="entry name" value="Peptidase_S11_N"/>
</dbReference>
<dbReference type="Pfam" id="PF00768">
    <property type="entry name" value="Peptidase_S11"/>
    <property type="match status" value="1"/>
</dbReference>
<feature type="domain" description="Peptidase S11 D-alanyl-D-alanine carboxypeptidase A N-terminal" evidence="10">
    <location>
        <begin position="30"/>
        <end position="250"/>
    </location>
</feature>
<dbReference type="KEGG" id="vbl:L21SP4_02443"/>
<evidence type="ECO:0000313" key="12">
    <source>
        <dbReference type="Proteomes" id="UP000035268"/>
    </source>
</evidence>
<dbReference type="Gene3D" id="3.40.710.10">
    <property type="entry name" value="DD-peptidase/beta-lactamase superfamily"/>
    <property type="match status" value="1"/>
</dbReference>
<evidence type="ECO:0000313" key="11">
    <source>
        <dbReference type="EMBL" id="AKJ65668.1"/>
    </source>
</evidence>
<dbReference type="InterPro" id="IPR012338">
    <property type="entry name" value="Beta-lactam/transpept-like"/>
</dbReference>
<dbReference type="GO" id="GO:0006508">
    <property type="term" value="P:proteolysis"/>
    <property type="evidence" value="ECO:0007669"/>
    <property type="project" value="InterPro"/>
</dbReference>
<dbReference type="EC" id="3.4.16.4" evidence="11"/>
<dbReference type="PANTHER" id="PTHR21581:SF6">
    <property type="entry name" value="TRAFFICKING PROTEIN PARTICLE COMPLEX SUBUNIT 12"/>
    <property type="match status" value="1"/>
</dbReference>
<keyword evidence="11" id="KW-0645">Protease</keyword>
<gene>
    <name evidence="11" type="primary">dacF</name>
    <name evidence="11" type="ORF">L21SP4_02443</name>
</gene>
<dbReference type="GO" id="GO:0009252">
    <property type="term" value="P:peptidoglycan biosynthetic process"/>
    <property type="evidence" value="ECO:0007669"/>
    <property type="project" value="UniProtKB-KW"/>
</dbReference>
<feature type="active site" description="Proton acceptor" evidence="7">
    <location>
        <position position="57"/>
    </location>
</feature>
<evidence type="ECO:0000256" key="6">
    <source>
        <dbReference type="ARBA" id="ARBA00023316"/>
    </source>
</evidence>
<feature type="binding site" evidence="8">
    <location>
        <position position="221"/>
    </location>
    <ligand>
        <name>substrate</name>
    </ligand>
</feature>
<dbReference type="PRINTS" id="PR00725">
    <property type="entry name" value="DADACBPTASE1"/>
</dbReference>
<evidence type="ECO:0000256" key="3">
    <source>
        <dbReference type="ARBA" id="ARBA00022801"/>
    </source>
</evidence>
<accession>A0A0G3EH34</accession>
<dbReference type="STRING" id="1307763.L21SP4_02443"/>
<dbReference type="Proteomes" id="UP000035268">
    <property type="component" value="Chromosome"/>
</dbReference>
<organism evidence="11 12">
    <name type="scientific">Kiritimatiella glycovorans</name>
    <dbReference type="NCBI Taxonomy" id="1307763"/>
    <lineage>
        <taxon>Bacteria</taxon>
        <taxon>Pseudomonadati</taxon>
        <taxon>Kiritimatiellota</taxon>
        <taxon>Kiritimatiellia</taxon>
        <taxon>Kiritimatiellales</taxon>
        <taxon>Kiritimatiellaceae</taxon>
        <taxon>Kiritimatiella</taxon>
    </lineage>
</organism>
<evidence type="ECO:0000256" key="4">
    <source>
        <dbReference type="ARBA" id="ARBA00022960"/>
    </source>
</evidence>
<keyword evidence="4" id="KW-0133">Cell shape</keyword>
<feature type="active site" evidence="7">
    <location>
        <position position="114"/>
    </location>
</feature>
<dbReference type="SUPFAM" id="SSF56601">
    <property type="entry name" value="beta-lactamase/transpeptidase-like"/>
    <property type="match status" value="1"/>
</dbReference>
<name>A0A0G3EH34_9BACT</name>
<dbReference type="GO" id="GO:0009002">
    <property type="term" value="F:serine-type D-Ala-D-Ala carboxypeptidase activity"/>
    <property type="evidence" value="ECO:0007669"/>
    <property type="project" value="UniProtKB-EC"/>
</dbReference>
<evidence type="ECO:0000256" key="1">
    <source>
        <dbReference type="ARBA" id="ARBA00007164"/>
    </source>
</evidence>
<evidence type="ECO:0000256" key="5">
    <source>
        <dbReference type="ARBA" id="ARBA00022984"/>
    </source>
</evidence>
<keyword evidence="5" id="KW-0573">Peptidoglycan synthesis</keyword>
<comment type="similarity">
    <text evidence="1 9">Belongs to the peptidase S11 family.</text>
</comment>
<reference evidence="12" key="1">
    <citation type="submission" date="2015-02" db="EMBL/GenBank/DDBJ databases">
        <title>Description and complete genome sequence of the first cultured representative of the subdivision 5 of the Verrucomicrobia phylum.</title>
        <authorList>
            <person name="Spring S."/>
            <person name="Bunk B."/>
            <person name="Sproer C."/>
            <person name="Klenk H.-P."/>
        </authorList>
    </citation>
    <scope>NUCLEOTIDE SEQUENCE [LARGE SCALE GENOMIC DNA]</scope>
    <source>
        <strain evidence="12">L21-Fru-AB</strain>
    </source>
</reference>
<dbReference type="GO" id="GO:0071555">
    <property type="term" value="P:cell wall organization"/>
    <property type="evidence" value="ECO:0007669"/>
    <property type="project" value="UniProtKB-KW"/>
</dbReference>
<evidence type="ECO:0000259" key="10">
    <source>
        <dbReference type="Pfam" id="PF00768"/>
    </source>
</evidence>
<feature type="active site" description="Acyl-ester intermediate" evidence="7">
    <location>
        <position position="54"/>
    </location>
</feature>
<protein>
    <submittedName>
        <fullName evidence="11">D-alanyl-D-alanine carboxypeptidase DacF</fullName>
        <ecNumber evidence="11">3.4.16.4</ecNumber>
    </submittedName>
</protein>
<reference evidence="11 12" key="2">
    <citation type="journal article" date="2016" name="ISME J.">
        <title>Characterization of the first cultured representative of Verrucomicrobia subdivision 5 indicates the proposal of a novel phylum.</title>
        <authorList>
            <person name="Spring S."/>
            <person name="Bunk B."/>
            <person name="Sproer C."/>
            <person name="Schumann P."/>
            <person name="Rohde M."/>
            <person name="Tindall B.J."/>
            <person name="Klenk H.P."/>
        </authorList>
    </citation>
    <scope>NUCLEOTIDE SEQUENCE [LARGE SCALE GENOMIC DNA]</scope>
    <source>
        <strain evidence="11 12">L21-Fru-AB</strain>
    </source>
</reference>
<dbReference type="PANTHER" id="PTHR21581">
    <property type="entry name" value="D-ALANYL-D-ALANINE CARBOXYPEPTIDASE"/>
    <property type="match status" value="1"/>
</dbReference>
<dbReference type="PATRIC" id="fig|1609981.3.peg.2548"/>
<evidence type="ECO:0000256" key="2">
    <source>
        <dbReference type="ARBA" id="ARBA00022729"/>
    </source>
</evidence>
<evidence type="ECO:0000256" key="8">
    <source>
        <dbReference type="PIRSR" id="PIRSR618044-2"/>
    </source>
</evidence>
<keyword evidence="2" id="KW-0732">Signal</keyword>
<keyword evidence="6" id="KW-0961">Cell wall biogenesis/degradation</keyword>
<sequence>MLAGAAALALSMPGAVRAVRRCVLDPCLGAVLMDAADGALLYEKRARLRGRPASLTKMMTLLVVLEAVRRGEASLEDEVAVTAEAAGIGGSQVYLAEGERFRLDDMLYALMVKSANDVARALALHFASTREAFVARMNARAGELGLAGTEFHTEHGLPPGRGQEPDVSTALDMARLARELVKHPDTLRYTSTEARGFRNGEFMLRSHNPLLGSYEGCDGLKTGYTWIAGWSIAATAERDGRRLIAVVLGSPRRETRNREARRLLDLGFGA</sequence>
<dbReference type="AlphaFoldDB" id="A0A0G3EH34"/>
<keyword evidence="11" id="KW-0121">Carboxypeptidase</keyword>
<evidence type="ECO:0000256" key="7">
    <source>
        <dbReference type="PIRSR" id="PIRSR618044-1"/>
    </source>
</evidence>
<dbReference type="GO" id="GO:0008360">
    <property type="term" value="P:regulation of cell shape"/>
    <property type="evidence" value="ECO:0007669"/>
    <property type="project" value="UniProtKB-KW"/>
</dbReference>
<dbReference type="EMBL" id="CP010904">
    <property type="protein sequence ID" value="AKJ65668.1"/>
    <property type="molecule type" value="Genomic_DNA"/>
</dbReference>